<keyword evidence="2" id="KW-0201">Cytochrome c-type biogenesis</keyword>
<dbReference type="InterPro" id="IPR050553">
    <property type="entry name" value="Thioredoxin_ResA/DsbE_sf"/>
</dbReference>
<dbReference type="KEGG" id="stha:NCTC11429_03800"/>
<keyword evidence="4" id="KW-0676">Redox-active center</keyword>
<dbReference type="InterPro" id="IPR011990">
    <property type="entry name" value="TPR-like_helical_dom_sf"/>
</dbReference>
<dbReference type="PROSITE" id="PS51352">
    <property type="entry name" value="THIOREDOXIN_2"/>
    <property type="match status" value="1"/>
</dbReference>
<organism evidence="6 7">
    <name type="scientific">Sphingobacterium thalpophilum</name>
    <dbReference type="NCBI Taxonomy" id="259"/>
    <lineage>
        <taxon>Bacteria</taxon>
        <taxon>Pseudomonadati</taxon>
        <taxon>Bacteroidota</taxon>
        <taxon>Sphingobacteriia</taxon>
        <taxon>Sphingobacteriales</taxon>
        <taxon>Sphingobacteriaceae</taxon>
        <taxon>Sphingobacterium</taxon>
    </lineage>
</organism>
<dbReference type="GO" id="GO:0017004">
    <property type="term" value="P:cytochrome complex assembly"/>
    <property type="evidence" value="ECO:0007669"/>
    <property type="project" value="UniProtKB-KW"/>
</dbReference>
<dbReference type="EMBL" id="LR590484">
    <property type="protein sequence ID" value="VTR49012.1"/>
    <property type="molecule type" value="Genomic_DNA"/>
</dbReference>
<feature type="domain" description="Thioredoxin" evidence="5">
    <location>
        <begin position="32"/>
        <end position="199"/>
    </location>
</feature>
<dbReference type="GO" id="GO:0030313">
    <property type="term" value="C:cell envelope"/>
    <property type="evidence" value="ECO:0007669"/>
    <property type="project" value="UniProtKB-SubCell"/>
</dbReference>
<dbReference type="Pfam" id="PF00085">
    <property type="entry name" value="Thioredoxin"/>
    <property type="match status" value="1"/>
</dbReference>
<dbReference type="STRING" id="1123265.GCA_000686625_04595"/>
<dbReference type="GO" id="GO:0006950">
    <property type="term" value="P:response to stress"/>
    <property type="evidence" value="ECO:0007669"/>
    <property type="project" value="UniProtKB-ARBA"/>
</dbReference>
<protein>
    <submittedName>
        <fullName evidence="6">Thioredoxin</fullName>
    </submittedName>
</protein>
<evidence type="ECO:0000256" key="2">
    <source>
        <dbReference type="ARBA" id="ARBA00022748"/>
    </source>
</evidence>
<dbReference type="InterPro" id="IPR036249">
    <property type="entry name" value="Thioredoxin-like_sf"/>
</dbReference>
<comment type="subcellular location">
    <subcellularLocation>
        <location evidence="1">Cell envelope</location>
    </subcellularLocation>
</comment>
<dbReference type="AlphaFoldDB" id="A0A4U9VT36"/>
<dbReference type="Proteomes" id="UP000308196">
    <property type="component" value="Chromosome"/>
</dbReference>
<name>A0A4U9VT36_9SPHI</name>
<accession>A0A4U9VT36</accession>
<evidence type="ECO:0000313" key="6">
    <source>
        <dbReference type="EMBL" id="VTR49012.1"/>
    </source>
</evidence>
<evidence type="ECO:0000256" key="3">
    <source>
        <dbReference type="ARBA" id="ARBA00023157"/>
    </source>
</evidence>
<keyword evidence="3" id="KW-1015">Disulfide bond</keyword>
<dbReference type="PANTHER" id="PTHR42852">
    <property type="entry name" value="THIOL:DISULFIDE INTERCHANGE PROTEIN DSBE"/>
    <property type="match status" value="1"/>
</dbReference>
<proteinExistence type="predicted"/>
<evidence type="ECO:0000313" key="7">
    <source>
        <dbReference type="Proteomes" id="UP000308196"/>
    </source>
</evidence>
<dbReference type="CDD" id="cd02966">
    <property type="entry name" value="TlpA_like_family"/>
    <property type="match status" value="1"/>
</dbReference>
<evidence type="ECO:0000259" key="5">
    <source>
        <dbReference type="PROSITE" id="PS51352"/>
    </source>
</evidence>
<reference evidence="6 7" key="1">
    <citation type="submission" date="2019-05" db="EMBL/GenBank/DDBJ databases">
        <authorList>
            <consortium name="Pathogen Informatics"/>
        </authorList>
    </citation>
    <scope>NUCLEOTIDE SEQUENCE [LARGE SCALE GENOMIC DNA]</scope>
    <source>
        <strain evidence="6 7">NCTC11429</strain>
    </source>
</reference>
<evidence type="ECO:0000256" key="1">
    <source>
        <dbReference type="ARBA" id="ARBA00004196"/>
    </source>
</evidence>
<gene>
    <name evidence="6" type="primary">trxA_4</name>
    <name evidence="6" type="ORF">NCTC11429_03800</name>
</gene>
<dbReference type="InterPro" id="IPR013766">
    <property type="entry name" value="Thioredoxin_domain"/>
</dbReference>
<dbReference type="SUPFAM" id="SSF48452">
    <property type="entry name" value="TPR-like"/>
    <property type="match status" value="1"/>
</dbReference>
<dbReference type="Gene3D" id="1.25.40.10">
    <property type="entry name" value="Tetratricopeptide repeat domain"/>
    <property type="match status" value="1"/>
</dbReference>
<dbReference type="SUPFAM" id="SSF52833">
    <property type="entry name" value="Thioredoxin-like"/>
    <property type="match status" value="1"/>
</dbReference>
<dbReference type="Gene3D" id="3.40.30.10">
    <property type="entry name" value="Glutaredoxin"/>
    <property type="match status" value="1"/>
</dbReference>
<dbReference type="PANTHER" id="PTHR42852:SF6">
    <property type="entry name" value="THIOL:DISULFIDE INTERCHANGE PROTEIN DSBE"/>
    <property type="match status" value="1"/>
</dbReference>
<evidence type="ECO:0000256" key="4">
    <source>
        <dbReference type="ARBA" id="ARBA00023284"/>
    </source>
</evidence>
<sequence length="372" mass="41706">MKKNLIINGFLMIIISLFTLGSYTHAQTPEKLDVGDPAPAISYSKWLKGKEFKAFDPNHIYVMEFWATWCGPCKGAMPHLTTLQKQYDGKITFVGVNVWEKVGKDQSYETAVPAVEKFVKGNDTNMGYTVFVDDKDQSMATKWLRAAGQNGIPASFVVRNSRIIWIGHPSELDSIIPKVLDGSYDMNKFKEKADKAAQKTREQNEAMMAIFNPIKDALAAKDHKKAFELMDKAVAQKPDFKIPMDLLKFTTLLNDVDEKQAIAFAAEFQKQYKTAPSIILGEVSKSEKLSGETYLWAAENFGSTAEVTNPLIFDALATCYSRAGQYAKAVDNQSKALEIAEKALKNGEMVGTIMDYTVEEYKKKLTDYRSKM</sequence>